<dbReference type="CDD" id="cd17243">
    <property type="entry name" value="RMtype1_S_AchA6I-TRD2-CR2_like"/>
    <property type="match status" value="1"/>
</dbReference>
<keyword evidence="2" id="KW-0680">Restriction system</keyword>
<evidence type="ECO:0000259" key="4">
    <source>
        <dbReference type="Pfam" id="PF01420"/>
    </source>
</evidence>
<dbReference type="SUPFAM" id="SSF116734">
    <property type="entry name" value="DNA methylase specificity domain"/>
    <property type="match status" value="2"/>
</dbReference>
<evidence type="ECO:0000256" key="3">
    <source>
        <dbReference type="ARBA" id="ARBA00023125"/>
    </source>
</evidence>
<dbReference type="CDD" id="cd17256">
    <property type="entry name" value="RMtype1_S_EcoJA65PI-TRD1-CR1_like"/>
    <property type="match status" value="1"/>
</dbReference>
<dbReference type="eggNOG" id="COG0732">
    <property type="taxonomic scope" value="Bacteria"/>
</dbReference>
<dbReference type="HOGENOM" id="CLU_021095_2_1_4"/>
<dbReference type="GO" id="GO:0003677">
    <property type="term" value="F:DNA binding"/>
    <property type="evidence" value="ECO:0007669"/>
    <property type="project" value="UniProtKB-KW"/>
</dbReference>
<dbReference type="InterPro" id="IPR000055">
    <property type="entry name" value="Restrct_endonuc_typeI_TRD"/>
</dbReference>
<organism evidence="5">
    <name type="scientific">Accumulibacter regalis</name>
    <dbReference type="NCBI Taxonomy" id="522306"/>
    <lineage>
        <taxon>Bacteria</taxon>
        <taxon>Pseudomonadati</taxon>
        <taxon>Pseudomonadota</taxon>
        <taxon>Betaproteobacteria</taxon>
        <taxon>Candidatus Accumulibacter</taxon>
    </lineage>
</organism>
<name>C7RV91_ACCRE</name>
<protein>
    <submittedName>
        <fullName evidence="5">Restriction modification system DNA specificity domain protein</fullName>
    </submittedName>
</protein>
<gene>
    <name evidence="5" type="ordered locus">CAP2UW1_1872</name>
</gene>
<evidence type="ECO:0000313" key="5">
    <source>
        <dbReference type="EMBL" id="ACV35170.1"/>
    </source>
</evidence>
<sequence length="444" mass="48522">MNFDLPALPEGWVYSSLEDCARANSISYGVVQPGSPVTGGVPIIRVNNFRGTRIDLSETMRVAPEIEAKYARTRLAGGEVLLTLVGSVGQVAVVPDALKGFNVARAVAVIDPLQHVSAEWIALCLRSPLSQHLLTSRANTTVQTTINLKDVRALPIPMPPAAERQTITKMVSALDDRITLLRETNATLEAIAQALFKSWFVDFDPVRAKQEGRAPEGMDEATAALFPDEFEESELGLVPRGWRSCSFIETITVIGGGTPKTSIREYWNGHIPWFSVVDAPAVTDVFVIDTVKHITEQGLRNSSTSLLPLGTTIISARGTVGRLALVGREMAMNQSCYGLRGKASDDYFTYFNTYRIVETLKQRTHGSVFDTITRDTLAGVCVVYPNGAFITAFERTVSPVMERVKENLKQAQTLATLRDTLLPRLISGKLRLSEAEAVLEEVAA</sequence>
<reference evidence="5" key="1">
    <citation type="submission" date="2009-08" db="EMBL/GenBank/DDBJ databases">
        <authorList>
            <consortium name="US DOE Joint Genome Institute"/>
            <person name="Lucas S."/>
            <person name="Copeland A."/>
            <person name="Lapidus A."/>
            <person name="Glavina del Rio T."/>
            <person name="Dalin E."/>
            <person name="Tice H."/>
            <person name="Bruce D."/>
            <person name="Barry K."/>
            <person name="Pitluck S."/>
            <person name="Lowry S."/>
            <person name="Larimer F."/>
            <person name="Land M."/>
            <person name="Hauser L."/>
            <person name="Kyrpides N."/>
            <person name="Ivanova N."/>
            <person name="McMahon K.D."/>
            <person name="Hugenholtz P."/>
        </authorList>
    </citation>
    <scope>NUCLEOTIDE SEQUENCE</scope>
    <source>
        <strain evidence="5">UW-1</strain>
    </source>
</reference>
<dbReference type="InterPro" id="IPR052021">
    <property type="entry name" value="Type-I_RS_S_subunit"/>
</dbReference>
<reference evidence="5" key="2">
    <citation type="submission" date="2009-09" db="EMBL/GenBank/DDBJ databases">
        <title>Complete sequence of chromosome of Candidatus Accumulibacter phosphatis clade IIA str. UW-1.</title>
        <authorList>
            <consortium name="US DOE Joint Genome Institute"/>
            <person name="Martin H.G."/>
            <person name="Ivanova N."/>
            <person name="Kunin V."/>
            <person name="Warnecke F."/>
            <person name="Barry K."/>
            <person name="He S."/>
            <person name="Salamov A."/>
            <person name="Szeto E."/>
            <person name="Dalin E."/>
            <person name="Pangilinan J.L."/>
            <person name="Lapidus A."/>
            <person name="Lowry S."/>
            <person name="Kyrpides N.C."/>
            <person name="McMahon K.D."/>
            <person name="Hugenholtz P."/>
        </authorList>
    </citation>
    <scope>NUCLEOTIDE SEQUENCE [LARGE SCALE GENOMIC DNA]</scope>
    <source>
        <strain evidence="5">UW-1</strain>
    </source>
</reference>
<feature type="domain" description="Type I restriction modification DNA specificity" evidence="4">
    <location>
        <begin position="249"/>
        <end position="378"/>
    </location>
</feature>
<dbReference type="STRING" id="522306.CAP2UW1_1872"/>
<dbReference type="REBASE" id="21865">
    <property type="entry name" value="S.AphORF1873P"/>
</dbReference>
<evidence type="ECO:0000256" key="2">
    <source>
        <dbReference type="ARBA" id="ARBA00022747"/>
    </source>
</evidence>
<dbReference type="InterPro" id="IPR044946">
    <property type="entry name" value="Restrct_endonuc_typeI_TRD_sf"/>
</dbReference>
<keyword evidence="3" id="KW-0238">DNA-binding</keyword>
<dbReference type="Gene3D" id="3.90.220.20">
    <property type="entry name" value="DNA methylase specificity domains"/>
    <property type="match status" value="2"/>
</dbReference>
<dbReference type="AlphaFoldDB" id="C7RV91"/>
<dbReference type="OrthoDB" id="9798929at2"/>
<dbReference type="PANTHER" id="PTHR30408:SF13">
    <property type="entry name" value="TYPE I RESTRICTION ENZYME HINDI SPECIFICITY SUBUNIT"/>
    <property type="match status" value="1"/>
</dbReference>
<accession>C7RV91</accession>
<dbReference type="PANTHER" id="PTHR30408">
    <property type="entry name" value="TYPE-1 RESTRICTION ENZYME ECOKI SPECIFICITY PROTEIN"/>
    <property type="match status" value="1"/>
</dbReference>
<dbReference type="EMBL" id="CP001715">
    <property type="protein sequence ID" value="ACV35170.1"/>
    <property type="molecule type" value="Genomic_DNA"/>
</dbReference>
<comment type="similarity">
    <text evidence="1">Belongs to the type-I restriction system S methylase family.</text>
</comment>
<dbReference type="Pfam" id="PF01420">
    <property type="entry name" value="Methylase_S"/>
    <property type="match status" value="2"/>
</dbReference>
<feature type="domain" description="Type I restriction modification DNA specificity" evidence="4">
    <location>
        <begin position="38"/>
        <end position="189"/>
    </location>
</feature>
<proteinExistence type="inferred from homology"/>
<dbReference type="GO" id="GO:0009307">
    <property type="term" value="P:DNA restriction-modification system"/>
    <property type="evidence" value="ECO:0007669"/>
    <property type="project" value="UniProtKB-KW"/>
</dbReference>
<evidence type="ECO:0000256" key="1">
    <source>
        <dbReference type="ARBA" id="ARBA00010923"/>
    </source>
</evidence>
<dbReference type="KEGG" id="app:CAP2UW1_1872"/>